<name>A0A6C0U8D0_9GAMM</name>
<keyword evidence="3" id="KW-1185">Reference proteome</keyword>
<evidence type="ECO:0000313" key="2">
    <source>
        <dbReference type="EMBL" id="QIB67639.1"/>
    </source>
</evidence>
<evidence type="ECO:0000313" key="1">
    <source>
        <dbReference type="EMBL" id="QIB67638.1"/>
    </source>
</evidence>
<proteinExistence type="predicted"/>
<dbReference type="Proteomes" id="UP000477680">
    <property type="component" value="Chromosome"/>
</dbReference>
<gene>
    <name evidence="1" type="ORF">G3T16_11155</name>
    <name evidence="2" type="ORF">G3T16_11225</name>
</gene>
<accession>A0A6C0U8D0</accession>
<dbReference type="EMBL" id="CP048711">
    <property type="protein sequence ID" value="QIB67639.1"/>
    <property type="molecule type" value="Genomic_DNA"/>
</dbReference>
<dbReference type="PANTHER" id="PTHR34309">
    <property type="entry name" value="SLR1406 PROTEIN"/>
    <property type="match status" value="1"/>
</dbReference>
<organism evidence="2 3">
    <name type="scientific">Kineobactrum salinum</name>
    <dbReference type="NCBI Taxonomy" id="2708301"/>
    <lineage>
        <taxon>Bacteria</taxon>
        <taxon>Pseudomonadati</taxon>
        <taxon>Pseudomonadota</taxon>
        <taxon>Gammaproteobacteria</taxon>
        <taxon>Cellvibrionales</taxon>
        <taxon>Halieaceae</taxon>
        <taxon>Kineobactrum</taxon>
    </lineage>
</organism>
<dbReference type="SUPFAM" id="SSF143744">
    <property type="entry name" value="GlcG-like"/>
    <property type="match status" value="1"/>
</dbReference>
<dbReference type="AlphaFoldDB" id="A0A6C0U8D0"/>
<evidence type="ECO:0000313" key="3">
    <source>
        <dbReference type="Proteomes" id="UP000477680"/>
    </source>
</evidence>
<dbReference type="PANTHER" id="PTHR34309:SF1">
    <property type="entry name" value="PROTEIN GLCG"/>
    <property type="match status" value="1"/>
</dbReference>
<dbReference type="InterPro" id="IPR038084">
    <property type="entry name" value="PduO/GlcC-like_sf"/>
</dbReference>
<dbReference type="KEGG" id="kim:G3T16_11225"/>
<sequence length="146" mass="15088">MIDAPQSIPQATVSSALARSLITAAIDYATTKGQPFVVAVADSSGVLKSYDRMDGAPLLSVDIAQNKAYTAAAFSIATHVWHDFIKDDAPLRMGIVHTPRLVTFGGGYPIKVNGTVVGGIGVSGGHYSDDMEIALAALQACGLPGD</sequence>
<dbReference type="InterPro" id="IPR052517">
    <property type="entry name" value="GlcG_carb_metab_protein"/>
</dbReference>
<protein>
    <submittedName>
        <fullName evidence="2">Heme-binding protein</fullName>
    </submittedName>
</protein>
<dbReference type="InterPro" id="IPR005624">
    <property type="entry name" value="PduO/GlcC-like"/>
</dbReference>
<dbReference type="Pfam" id="PF03928">
    <property type="entry name" value="HbpS-like"/>
    <property type="match status" value="1"/>
</dbReference>
<dbReference type="Gene3D" id="3.30.450.150">
    <property type="entry name" value="Haem-degrading domain"/>
    <property type="match status" value="1"/>
</dbReference>
<reference evidence="2 3" key="1">
    <citation type="submission" date="2020-02" db="EMBL/GenBank/DDBJ databases">
        <title>Genome sequencing for Kineobactrum sp. M2.</title>
        <authorList>
            <person name="Park S.-J."/>
        </authorList>
    </citation>
    <scope>NUCLEOTIDE SEQUENCE [LARGE SCALE GENOMIC DNA]</scope>
    <source>
        <strain evidence="2 3">M2</strain>
    </source>
</reference>
<dbReference type="KEGG" id="kim:G3T16_11155"/>
<dbReference type="EMBL" id="CP048711">
    <property type="protein sequence ID" value="QIB67638.1"/>
    <property type="molecule type" value="Genomic_DNA"/>
</dbReference>